<keyword evidence="2" id="KW-0732">Signal</keyword>
<comment type="caution">
    <text evidence="4">The sequence shown here is derived from an EMBL/GenBank/DDBJ whole genome shotgun (WGS) entry which is preliminary data.</text>
</comment>
<dbReference type="InterPro" id="IPR044060">
    <property type="entry name" value="Bacterial_rp_domain"/>
</dbReference>
<dbReference type="Proteomes" id="UP000823629">
    <property type="component" value="Unassembled WGS sequence"/>
</dbReference>
<name>A0A9D9GKW9_9BACL</name>
<gene>
    <name evidence="4" type="ORF">IAC78_00945</name>
</gene>
<dbReference type="PROSITE" id="PS51257">
    <property type="entry name" value="PROKAR_LIPOPROTEIN"/>
    <property type="match status" value="1"/>
</dbReference>
<organism evidence="4 5">
    <name type="scientific">Candidatus Scatoplasma merdavium</name>
    <dbReference type="NCBI Taxonomy" id="2840932"/>
    <lineage>
        <taxon>Bacteria</taxon>
        <taxon>Bacillati</taxon>
        <taxon>Bacillota</taxon>
        <taxon>Bacilli</taxon>
        <taxon>Bacillales</taxon>
        <taxon>Candidatus Scatoplasma</taxon>
    </lineage>
</organism>
<feature type="domain" description="Bacterial repeat" evidence="3">
    <location>
        <begin position="75"/>
        <end position="143"/>
    </location>
</feature>
<feature type="chain" id="PRO_5038693028" description="Bacterial repeat domain-containing protein" evidence="2">
    <location>
        <begin position="21"/>
        <end position="873"/>
    </location>
</feature>
<feature type="compositionally biased region" description="Low complexity" evidence="1">
    <location>
        <begin position="23"/>
        <end position="66"/>
    </location>
</feature>
<dbReference type="Pfam" id="PF18998">
    <property type="entry name" value="Flg_new_2"/>
    <property type="match status" value="1"/>
</dbReference>
<reference evidence="4" key="2">
    <citation type="journal article" date="2021" name="PeerJ">
        <title>Extensive microbial diversity within the chicken gut microbiome revealed by metagenomics and culture.</title>
        <authorList>
            <person name="Gilroy R."/>
            <person name="Ravi A."/>
            <person name="Getino M."/>
            <person name="Pursley I."/>
            <person name="Horton D.L."/>
            <person name="Alikhan N.F."/>
            <person name="Baker D."/>
            <person name="Gharbi K."/>
            <person name="Hall N."/>
            <person name="Watson M."/>
            <person name="Adriaenssens E.M."/>
            <person name="Foster-Nyarko E."/>
            <person name="Jarju S."/>
            <person name="Secka A."/>
            <person name="Antonio M."/>
            <person name="Oren A."/>
            <person name="Chaudhuri R.R."/>
            <person name="La Ragione R."/>
            <person name="Hildebrand F."/>
            <person name="Pallen M.J."/>
        </authorList>
    </citation>
    <scope>NUCLEOTIDE SEQUENCE</scope>
    <source>
        <strain evidence="4">1748</strain>
    </source>
</reference>
<dbReference type="EMBL" id="JADING010000024">
    <property type="protein sequence ID" value="MBO8414037.1"/>
    <property type="molecule type" value="Genomic_DNA"/>
</dbReference>
<evidence type="ECO:0000256" key="2">
    <source>
        <dbReference type="SAM" id="SignalP"/>
    </source>
</evidence>
<evidence type="ECO:0000313" key="4">
    <source>
        <dbReference type="EMBL" id="MBO8414037.1"/>
    </source>
</evidence>
<accession>A0A9D9GKW9</accession>
<proteinExistence type="predicted"/>
<dbReference type="AlphaFoldDB" id="A0A9D9GKW9"/>
<evidence type="ECO:0000313" key="5">
    <source>
        <dbReference type="Proteomes" id="UP000823629"/>
    </source>
</evidence>
<sequence length="873" mass="94721">MKTSKNLLVLSLLMTAGLVACDTSTSSSAGSSSTGSSETSQSSESSSVSSSTDSQGGDSESSSSSSLTPVEEEYVIRITSQTGVSLVANKTKAKAGETVTITAEVDAGFTLLGVTYNGKAANKVNDTTYTFEMPSQSVIVQAKLSVSGDVTIQGDFTAVFVKDEATGIYSAKGVTAEGDGNFSVIIAKDGVQTTLYQWDIDRTKCFGNLDITRGDYTGCISDGGTYDFYYDPSSPRPLYIQRTKVNVLPNSVDSLHNLFYGRVQSSAGNFAPGLTGVEYSNSEEQIKTSFQVSADKKTSLLKVTDLFGVEKGVVYKSLDEENGIFSWVDTTVTFEGQNGRAGKYKLSETNELTGSEIDNQEWNNDSQYINPLVAPFEVTNTGYDMYNVEFDFMDAYRVGMTVEDFVKSSSVEISSTAKSDGGFTTTIKSARTYDSTGSTDGAISKVQEHTEFRVTLEFTSTGALTKVDYLKKSFDDNKYDFAADKFITGTADENFATSGTIAKDLDISYTYNAPVSTIDYDTSAYFVTSIDSVTINNPDAEGASGTNTLNCGDVLTESEYTEIQVSPSTALDKWQYDVVSSEDTDVVRWNDSYNRFEAINEGDVTVRVSNLSDQKAYKDVDIHVVYNIAVHSYYIMKYSYNGVDFDVDTATSATVYAGGVYRFGLRASAYGYGTVALPPDTKVTFEGESYGLETYIDTVDSRIDFDTTKVSISEEVTVDFTISTDAHADGDQGSTEFSLTIRPSQGATIENLKGNWKNTEKNATINIAEDLIEVDGVSVNHGTISVAGQTYNFCFLVDAATGRFSKAHIIDGNKEILDSYYLLLTYDSELGLGVNLSSSEWAGLDEVSTSYILGDESGDEDFPEYTYEYFTKA</sequence>
<reference evidence="4" key="1">
    <citation type="submission" date="2020-10" db="EMBL/GenBank/DDBJ databases">
        <authorList>
            <person name="Gilroy R."/>
        </authorList>
    </citation>
    <scope>NUCLEOTIDE SEQUENCE</scope>
    <source>
        <strain evidence="4">1748</strain>
    </source>
</reference>
<protein>
    <recommendedName>
        <fullName evidence="3">Bacterial repeat domain-containing protein</fullName>
    </recommendedName>
</protein>
<feature type="signal peptide" evidence="2">
    <location>
        <begin position="1"/>
        <end position="20"/>
    </location>
</feature>
<evidence type="ECO:0000259" key="3">
    <source>
        <dbReference type="Pfam" id="PF18998"/>
    </source>
</evidence>
<feature type="region of interest" description="Disordered" evidence="1">
    <location>
        <begin position="23"/>
        <end position="68"/>
    </location>
</feature>
<evidence type="ECO:0000256" key="1">
    <source>
        <dbReference type="SAM" id="MobiDB-lite"/>
    </source>
</evidence>